<sequence length="255" mass="28622">MVAASALYVFPATTSDDSRTMIAEPPYRLSRSYAGYIDPQDVNDWVAVKILIRDILPMKLDLKLSWSQQELSRKRDLVSTVLSSYPAFKKYEANWPVLYYCYQHLGKSRLYRGEGAKNRPNNSTTSGICHRVNIRRSQSVLSTATAMTLDRISPVPTAASTSAPSSDVSPRYAQMMRGEEEVTTFLQSIGGTFDSSKFLDRFVTAGVNSGARLKDVAKWGVVDRDMFLRCEVRLNAFECKLVSDALQRMVSDTQE</sequence>
<protein>
    <submittedName>
        <fullName evidence="1">Uncharacterized protein</fullName>
    </submittedName>
</protein>
<gene>
    <name evidence="1" type="ORF">L227DRAFT_573887</name>
</gene>
<evidence type="ECO:0000313" key="2">
    <source>
        <dbReference type="Proteomes" id="UP000313359"/>
    </source>
</evidence>
<keyword evidence="2" id="KW-1185">Reference proteome</keyword>
<accession>A0A5C2SFE7</accession>
<proteinExistence type="predicted"/>
<dbReference type="EMBL" id="ML122260">
    <property type="protein sequence ID" value="RPD62018.1"/>
    <property type="molecule type" value="Genomic_DNA"/>
</dbReference>
<evidence type="ECO:0000313" key="1">
    <source>
        <dbReference type="EMBL" id="RPD62018.1"/>
    </source>
</evidence>
<reference evidence="1" key="1">
    <citation type="journal article" date="2018" name="Genome Biol. Evol.">
        <title>Genomics and development of Lentinus tigrinus, a white-rot wood-decaying mushroom with dimorphic fruiting bodies.</title>
        <authorList>
            <person name="Wu B."/>
            <person name="Xu Z."/>
            <person name="Knudson A."/>
            <person name="Carlson A."/>
            <person name="Chen N."/>
            <person name="Kovaka S."/>
            <person name="LaButti K."/>
            <person name="Lipzen A."/>
            <person name="Pennachio C."/>
            <person name="Riley R."/>
            <person name="Schakwitz W."/>
            <person name="Umezawa K."/>
            <person name="Ohm R.A."/>
            <person name="Grigoriev I.V."/>
            <person name="Nagy L.G."/>
            <person name="Gibbons J."/>
            <person name="Hibbett D."/>
        </authorList>
    </citation>
    <scope>NUCLEOTIDE SEQUENCE [LARGE SCALE GENOMIC DNA]</scope>
    <source>
        <strain evidence="1">ALCF2SS1-6</strain>
    </source>
</reference>
<dbReference type="AlphaFoldDB" id="A0A5C2SFE7"/>
<name>A0A5C2SFE7_9APHY</name>
<dbReference type="Proteomes" id="UP000313359">
    <property type="component" value="Unassembled WGS sequence"/>
</dbReference>
<dbReference type="OrthoDB" id="2752979at2759"/>
<organism evidence="1 2">
    <name type="scientific">Lentinus tigrinus ALCF2SS1-6</name>
    <dbReference type="NCBI Taxonomy" id="1328759"/>
    <lineage>
        <taxon>Eukaryota</taxon>
        <taxon>Fungi</taxon>
        <taxon>Dikarya</taxon>
        <taxon>Basidiomycota</taxon>
        <taxon>Agaricomycotina</taxon>
        <taxon>Agaricomycetes</taxon>
        <taxon>Polyporales</taxon>
        <taxon>Polyporaceae</taxon>
        <taxon>Lentinus</taxon>
    </lineage>
</organism>